<dbReference type="EMBL" id="CAUYUJ010018569">
    <property type="protein sequence ID" value="CAK0884634.1"/>
    <property type="molecule type" value="Genomic_DNA"/>
</dbReference>
<feature type="non-terminal residue" evidence="1">
    <location>
        <position position="1"/>
    </location>
</feature>
<reference evidence="1" key="1">
    <citation type="submission" date="2023-10" db="EMBL/GenBank/DDBJ databases">
        <authorList>
            <person name="Chen Y."/>
            <person name="Shah S."/>
            <person name="Dougan E. K."/>
            <person name="Thang M."/>
            <person name="Chan C."/>
        </authorList>
    </citation>
    <scope>NUCLEOTIDE SEQUENCE [LARGE SCALE GENOMIC DNA]</scope>
</reference>
<dbReference type="Proteomes" id="UP001189429">
    <property type="component" value="Unassembled WGS sequence"/>
</dbReference>
<name>A0ABN9WE41_9DINO</name>
<evidence type="ECO:0000313" key="1">
    <source>
        <dbReference type="EMBL" id="CAK0884634.1"/>
    </source>
</evidence>
<organism evidence="1 2">
    <name type="scientific">Prorocentrum cordatum</name>
    <dbReference type="NCBI Taxonomy" id="2364126"/>
    <lineage>
        <taxon>Eukaryota</taxon>
        <taxon>Sar</taxon>
        <taxon>Alveolata</taxon>
        <taxon>Dinophyceae</taxon>
        <taxon>Prorocentrales</taxon>
        <taxon>Prorocentraceae</taxon>
        <taxon>Prorocentrum</taxon>
    </lineage>
</organism>
<sequence length="131" mass="14423">DADAKFWNWSTAKLIVSRSARPHINILECETSLMALRWRARAVVRLGRVFLHLLDITVSTGSQQLNKVARAYRVLDLAKAPSRAQPMPLRVKSVLAGSALEKGMDDFAACVRARLHLCMQTGSLLGLVLAA</sequence>
<feature type="non-terminal residue" evidence="1">
    <location>
        <position position="131"/>
    </location>
</feature>
<keyword evidence="2" id="KW-1185">Reference proteome</keyword>
<evidence type="ECO:0000313" key="2">
    <source>
        <dbReference type="Proteomes" id="UP001189429"/>
    </source>
</evidence>
<protein>
    <submittedName>
        <fullName evidence="1">Uncharacterized protein</fullName>
    </submittedName>
</protein>
<proteinExistence type="predicted"/>
<gene>
    <name evidence="1" type="ORF">PCOR1329_LOCUS66486</name>
</gene>
<accession>A0ABN9WE41</accession>
<comment type="caution">
    <text evidence="1">The sequence shown here is derived from an EMBL/GenBank/DDBJ whole genome shotgun (WGS) entry which is preliminary data.</text>
</comment>